<protein>
    <recommendedName>
        <fullName evidence="3">GCN5-related N-acetyltransferase</fullName>
    </recommendedName>
</protein>
<dbReference type="PATRIC" id="fig|396597.7.peg.5930"/>
<dbReference type="EMBL" id="ABLK01000055">
    <property type="protein sequence ID" value="EDT41989.1"/>
    <property type="molecule type" value="Genomic_DNA"/>
</dbReference>
<comment type="caution">
    <text evidence="1">The sequence shown here is derived from an EMBL/GenBank/DDBJ whole genome shotgun (WGS) entry which is preliminary data.</text>
</comment>
<evidence type="ECO:0000313" key="2">
    <source>
        <dbReference type="Proteomes" id="UP000004814"/>
    </source>
</evidence>
<organism evidence="1 2">
    <name type="scientific">Burkholderia ambifaria MEX-5</name>
    <dbReference type="NCBI Taxonomy" id="396597"/>
    <lineage>
        <taxon>Bacteria</taxon>
        <taxon>Pseudomonadati</taxon>
        <taxon>Pseudomonadota</taxon>
        <taxon>Betaproteobacteria</taxon>
        <taxon>Burkholderiales</taxon>
        <taxon>Burkholderiaceae</taxon>
        <taxon>Burkholderia</taxon>
        <taxon>Burkholderia cepacia complex</taxon>
    </lineage>
</organism>
<sequence length="134" mass="14493">MVHDASPQVSVREVGADAARPLLARVDAFMTNDRETVASMTAVGRCFVISQDDRDVAAYVLQRQGRECFVLAAAGAVDFDLTAFGLALIEAHARGLDSVAFQTRRAGLIRKASRLGYRIAGRVANGVVMRKELK</sequence>
<dbReference type="Proteomes" id="UP000004814">
    <property type="component" value="Unassembled WGS sequence"/>
</dbReference>
<gene>
    <name evidence="1" type="ORF">BamMEX5DRAFT_2257</name>
</gene>
<proteinExistence type="predicted"/>
<reference evidence="1 2" key="1">
    <citation type="submission" date="2008-03" db="EMBL/GenBank/DDBJ databases">
        <title>Sequencing of the draft genome and assembly of Burkholderia ambifaria MEX-5.</title>
        <authorList>
            <consortium name="US DOE Joint Genome Institute (JGI-PGF)"/>
            <person name="Copeland A."/>
            <person name="Lucas S."/>
            <person name="Lapidus A."/>
            <person name="Glavina del Rio T."/>
            <person name="Dalin E."/>
            <person name="Tice H."/>
            <person name="Bruce D."/>
            <person name="Goodwin L."/>
            <person name="Pitluck S."/>
            <person name="Larimer F."/>
            <person name="Land M.L."/>
            <person name="Hauser L."/>
            <person name="Tiedje J."/>
            <person name="Richardson P."/>
        </authorList>
    </citation>
    <scope>NUCLEOTIDE SEQUENCE [LARGE SCALE GENOMIC DNA]</scope>
    <source>
        <strain evidence="1 2">MEX-5</strain>
    </source>
</reference>
<dbReference type="AlphaFoldDB" id="B1T391"/>
<name>B1T391_9BURK</name>
<accession>B1T391</accession>
<evidence type="ECO:0000313" key="1">
    <source>
        <dbReference type="EMBL" id="EDT41989.1"/>
    </source>
</evidence>
<evidence type="ECO:0008006" key="3">
    <source>
        <dbReference type="Google" id="ProtNLM"/>
    </source>
</evidence>